<proteinExistence type="predicted"/>
<reference evidence="2" key="1">
    <citation type="submission" date="2020-10" db="EMBL/GenBank/DDBJ databases">
        <authorList>
            <person name="Gilroy R."/>
        </authorList>
    </citation>
    <scope>NUCLEOTIDE SEQUENCE</scope>
    <source>
        <strain evidence="2">11687</strain>
    </source>
</reference>
<protein>
    <submittedName>
        <fullName evidence="2">Uncharacterized protein</fullName>
    </submittedName>
</protein>
<name>A0A9D1MFI9_9FIRM</name>
<dbReference type="EMBL" id="DVMZ01000135">
    <property type="protein sequence ID" value="HIU59455.1"/>
    <property type="molecule type" value="Genomic_DNA"/>
</dbReference>
<comment type="caution">
    <text evidence="2">The sequence shown here is derived from an EMBL/GenBank/DDBJ whole genome shotgun (WGS) entry which is preliminary data.</text>
</comment>
<dbReference type="Proteomes" id="UP000824081">
    <property type="component" value="Unassembled WGS sequence"/>
</dbReference>
<gene>
    <name evidence="2" type="ORF">IAC57_05060</name>
</gene>
<evidence type="ECO:0000313" key="2">
    <source>
        <dbReference type="EMBL" id="HIU59455.1"/>
    </source>
</evidence>
<evidence type="ECO:0000256" key="1">
    <source>
        <dbReference type="SAM" id="MobiDB-lite"/>
    </source>
</evidence>
<accession>A0A9D1MFI9</accession>
<organism evidence="2 3">
    <name type="scientific">Candidatus Scatosoma pullistercoris</name>
    <dbReference type="NCBI Taxonomy" id="2840934"/>
    <lineage>
        <taxon>Bacteria</taxon>
        <taxon>Bacillati</taxon>
        <taxon>Bacillota</taxon>
        <taxon>Clostridia</taxon>
        <taxon>Candidatus Scatosoma</taxon>
    </lineage>
</organism>
<sequence>EISESANGKAAGREDGDGKISAGKDGRSGKRTQSYAKTVLYIYPRLERIAADYGEHIRHRAIFSYENRTAERAAEYLAEEILKKRAIEALKERVDAALKKLNDEERFLLEVRYFGRKKKLREFLEAGTERPGSERSYYRKQERLLKKVISAFSGVGLTEEAFFREYRGFGWMMSACRQIGSGRECAAVRRERQTLTELGAVPVRLPFDGPIAASGGKESLRISG</sequence>
<feature type="non-terminal residue" evidence="2">
    <location>
        <position position="1"/>
    </location>
</feature>
<reference evidence="2" key="2">
    <citation type="journal article" date="2021" name="PeerJ">
        <title>Extensive microbial diversity within the chicken gut microbiome revealed by metagenomics and culture.</title>
        <authorList>
            <person name="Gilroy R."/>
            <person name="Ravi A."/>
            <person name="Getino M."/>
            <person name="Pursley I."/>
            <person name="Horton D.L."/>
            <person name="Alikhan N.F."/>
            <person name="Baker D."/>
            <person name="Gharbi K."/>
            <person name="Hall N."/>
            <person name="Watson M."/>
            <person name="Adriaenssens E.M."/>
            <person name="Foster-Nyarko E."/>
            <person name="Jarju S."/>
            <person name="Secka A."/>
            <person name="Antonio M."/>
            <person name="Oren A."/>
            <person name="Chaudhuri R.R."/>
            <person name="La Ragione R."/>
            <person name="Hildebrand F."/>
            <person name="Pallen M.J."/>
        </authorList>
    </citation>
    <scope>NUCLEOTIDE SEQUENCE</scope>
    <source>
        <strain evidence="2">11687</strain>
    </source>
</reference>
<evidence type="ECO:0000313" key="3">
    <source>
        <dbReference type="Proteomes" id="UP000824081"/>
    </source>
</evidence>
<dbReference type="AlphaFoldDB" id="A0A9D1MFI9"/>
<feature type="region of interest" description="Disordered" evidence="1">
    <location>
        <begin position="1"/>
        <end position="30"/>
    </location>
</feature>
<feature type="compositionally biased region" description="Basic and acidic residues" evidence="1">
    <location>
        <begin position="11"/>
        <end position="28"/>
    </location>
</feature>